<keyword evidence="1" id="KW-0732">Signal</keyword>
<proteinExistence type="predicted"/>
<reference evidence="2" key="1">
    <citation type="submission" date="2020-11" db="EMBL/GenBank/DDBJ databases">
        <title>Sequencing the genomes of 1000 actinobacteria strains.</title>
        <authorList>
            <person name="Klenk H.-P."/>
        </authorList>
    </citation>
    <scope>NUCLEOTIDE SEQUENCE</scope>
    <source>
        <strain evidence="2">DSM 45356</strain>
    </source>
</reference>
<accession>A0A8J7G777</accession>
<feature type="chain" id="PRO_5035218260" evidence="1">
    <location>
        <begin position="28"/>
        <end position="148"/>
    </location>
</feature>
<feature type="signal peptide" evidence="1">
    <location>
        <begin position="1"/>
        <end position="27"/>
    </location>
</feature>
<dbReference type="EMBL" id="JADOUF010000001">
    <property type="protein sequence ID" value="MBG6134270.1"/>
    <property type="molecule type" value="Genomic_DNA"/>
</dbReference>
<keyword evidence="3" id="KW-1185">Reference proteome</keyword>
<dbReference type="Proteomes" id="UP000622552">
    <property type="component" value="Unassembled WGS sequence"/>
</dbReference>
<dbReference type="AlphaFoldDB" id="A0A8J7G777"/>
<evidence type="ECO:0000256" key="1">
    <source>
        <dbReference type="SAM" id="SignalP"/>
    </source>
</evidence>
<evidence type="ECO:0000313" key="3">
    <source>
        <dbReference type="Proteomes" id="UP000622552"/>
    </source>
</evidence>
<evidence type="ECO:0000313" key="2">
    <source>
        <dbReference type="EMBL" id="MBG6134270.1"/>
    </source>
</evidence>
<organism evidence="2 3">
    <name type="scientific">Longispora fulva</name>
    <dbReference type="NCBI Taxonomy" id="619741"/>
    <lineage>
        <taxon>Bacteria</taxon>
        <taxon>Bacillati</taxon>
        <taxon>Actinomycetota</taxon>
        <taxon>Actinomycetes</taxon>
        <taxon>Micromonosporales</taxon>
        <taxon>Micromonosporaceae</taxon>
        <taxon>Longispora</taxon>
    </lineage>
</organism>
<dbReference type="RefSeq" id="WP_197001528.1">
    <property type="nucleotide sequence ID" value="NZ_BONS01000033.1"/>
</dbReference>
<protein>
    <submittedName>
        <fullName evidence="2">Uncharacterized protein</fullName>
    </submittedName>
</protein>
<gene>
    <name evidence="2" type="ORF">IW245_000464</name>
</gene>
<sequence length="148" mass="15002">MSKIAKIATVAALAVPILIGAAGTANASTPSGCSSVTQIGGTSYLTVGGETMASVKQYKGCGKNYAYLYVWAGYRSHHSSWDACASIVTDGGHTIQDVNCGGPNPVEVWSFGASTLSQCTQALGWNGSGGDFGSPVAGDVTVTTDVRC</sequence>
<name>A0A8J7G777_9ACTN</name>
<comment type="caution">
    <text evidence="2">The sequence shown here is derived from an EMBL/GenBank/DDBJ whole genome shotgun (WGS) entry which is preliminary data.</text>
</comment>